<name>A0A7W6FQP8_9SPHN</name>
<evidence type="ECO:0000313" key="2">
    <source>
        <dbReference type="EMBL" id="MBB3926234.1"/>
    </source>
</evidence>
<proteinExistence type="inferred from homology"/>
<dbReference type="CDD" id="cd06662">
    <property type="entry name" value="SURF1"/>
    <property type="match status" value="1"/>
</dbReference>
<comment type="caution">
    <text evidence="2">The sequence shown here is derived from an EMBL/GenBank/DDBJ whole genome shotgun (WGS) entry which is preliminary data.</text>
</comment>
<comment type="caution">
    <text evidence="1">Lacks conserved residue(s) required for the propagation of feature annotation.</text>
</comment>
<evidence type="ECO:0000256" key="1">
    <source>
        <dbReference type="RuleBase" id="RU363076"/>
    </source>
</evidence>
<dbReference type="Proteomes" id="UP000571950">
    <property type="component" value="Unassembled WGS sequence"/>
</dbReference>
<feature type="transmembrane region" description="Helical" evidence="1">
    <location>
        <begin position="184"/>
        <end position="206"/>
    </location>
</feature>
<protein>
    <recommendedName>
        <fullName evidence="1">SURF1-like protein</fullName>
    </recommendedName>
</protein>
<dbReference type="EMBL" id="JACIDT010000006">
    <property type="protein sequence ID" value="MBB3926234.1"/>
    <property type="molecule type" value="Genomic_DNA"/>
</dbReference>
<dbReference type="GO" id="GO:0005886">
    <property type="term" value="C:plasma membrane"/>
    <property type="evidence" value="ECO:0007669"/>
    <property type="project" value="UniProtKB-SubCell"/>
</dbReference>
<keyword evidence="1" id="KW-1133">Transmembrane helix</keyword>
<organism evidence="2 3">
    <name type="scientific">Sphingobium jiangsuense</name>
    <dbReference type="NCBI Taxonomy" id="870476"/>
    <lineage>
        <taxon>Bacteria</taxon>
        <taxon>Pseudomonadati</taxon>
        <taxon>Pseudomonadota</taxon>
        <taxon>Alphaproteobacteria</taxon>
        <taxon>Sphingomonadales</taxon>
        <taxon>Sphingomonadaceae</taxon>
        <taxon>Sphingobium</taxon>
    </lineage>
</organism>
<comment type="subcellular location">
    <subcellularLocation>
        <location evidence="1">Cell membrane</location>
        <topology evidence="1">Multi-pass membrane protein</topology>
    </subcellularLocation>
</comment>
<gene>
    <name evidence="2" type="ORF">GGR43_001951</name>
</gene>
<reference evidence="2 3" key="1">
    <citation type="submission" date="2020-08" db="EMBL/GenBank/DDBJ databases">
        <title>Genomic Encyclopedia of Type Strains, Phase IV (KMG-IV): sequencing the most valuable type-strain genomes for metagenomic binning, comparative biology and taxonomic classification.</title>
        <authorList>
            <person name="Goeker M."/>
        </authorList>
    </citation>
    <scope>NUCLEOTIDE SEQUENCE [LARGE SCALE GENOMIC DNA]</scope>
    <source>
        <strain evidence="2 3">DSM 26189</strain>
    </source>
</reference>
<dbReference type="InterPro" id="IPR002994">
    <property type="entry name" value="Surf1/Shy1"/>
</dbReference>
<sequence>MVVLPRRWPLLPTLLVALAALAMVGLGIWQLQRHHEKRAVIALLRSNIGKPPVAFPRLGPVPPEMLFRSSSLHCLRVEGWTVEAGKAADGSSGFRSIAHCSTGAEGPGALVQVGIGARPDLRPQWTGGTISGHIVEEPDHRSLLAHLTGPEQVLRPMLVASTSPDPQLKASAPPSIESIPDNHFGYAIQWFLFAGIAVLIYVLALVRREGTRREGRSAGDS</sequence>
<keyword evidence="1" id="KW-0812">Transmembrane</keyword>
<evidence type="ECO:0000313" key="3">
    <source>
        <dbReference type="Proteomes" id="UP000571950"/>
    </source>
</evidence>
<accession>A0A7W6FQP8</accession>
<comment type="similarity">
    <text evidence="1">Belongs to the SURF1 family.</text>
</comment>
<dbReference type="Pfam" id="PF02104">
    <property type="entry name" value="SURF1"/>
    <property type="match status" value="1"/>
</dbReference>
<keyword evidence="1" id="KW-0472">Membrane</keyword>
<keyword evidence="3" id="KW-1185">Reference proteome</keyword>
<keyword evidence="1" id="KW-1003">Cell membrane</keyword>
<dbReference type="RefSeq" id="WP_188071785.1">
    <property type="nucleotide sequence ID" value="NZ_BSPS01000019.1"/>
</dbReference>
<dbReference type="AlphaFoldDB" id="A0A7W6FQP8"/>